<accession>A0A7W9V0Y0</accession>
<keyword evidence="3" id="KW-1185">Reference proteome</keyword>
<dbReference type="Proteomes" id="UP000588098">
    <property type="component" value="Unassembled WGS sequence"/>
</dbReference>
<feature type="region of interest" description="Disordered" evidence="1">
    <location>
        <begin position="23"/>
        <end position="57"/>
    </location>
</feature>
<evidence type="ECO:0000256" key="1">
    <source>
        <dbReference type="SAM" id="MobiDB-lite"/>
    </source>
</evidence>
<comment type="caution">
    <text evidence="2">The sequence shown here is derived from an EMBL/GenBank/DDBJ whole genome shotgun (WGS) entry which is preliminary data.</text>
</comment>
<sequence length="96" mass="9788">MAPASVPLWLYALRSTIVADRPSRTFGRARGGAPGPRTTPGPGTDGRGHAGHGARLKPRERLSQLASVYEGVGGQAALATLVSTPASRPAATVGFV</sequence>
<dbReference type="AlphaFoldDB" id="A0A7W9V0Y0"/>
<protein>
    <submittedName>
        <fullName evidence="2">Uncharacterized protein</fullName>
    </submittedName>
</protein>
<name>A0A7W9V0Y0_9ACTN</name>
<reference evidence="2 3" key="1">
    <citation type="submission" date="2020-08" db="EMBL/GenBank/DDBJ databases">
        <title>Genomic Encyclopedia of Type Strains, Phase III (KMG-III): the genomes of soil and plant-associated and newly described type strains.</title>
        <authorList>
            <person name="Whitman W."/>
        </authorList>
    </citation>
    <scope>NUCLEOTIDE SEQUENCE [LARGE SCALE GENOMIC DNA]</scope>
    <source>
        <strain evidence="2 3">CECT 8305</strain>
    </source>
</reference>
<organism evidence="2 3">
    <name type="scientific">Streptomyces zagrosensis</name>
    <dbReference type="NCBI Taxonomy" id="1042984"/>
    <lineage>
        <taxon>Bacteria</taxon>
        <taxon>Bacillati</taxon>
        <taxon>Actinomycetota</taxon>
        <taxon>Actinomycetes</taxon>
        <taxon>Kitasatosporales</taxon>
        <taxon>Streptomycetaceae</taxon>
        <taxon>Streptomyces</taxon>
    </lineage>
</organism>
<evidence type="ECO:0000313" key="2">
    <source>
        <dbReference type="EMBL" id="MBB5938610.1"/>
    </source>
</evidence>
<evidence type="ECO:0000313" key="3">
    <source>
        <dbReference type="Proteomes" id="UP000588098"/>
    </source>
</evidence>
<proteinExistence type="predicted"/>
<gene>
    <name evidence="2" type="ORF">FHS42_005699</name>
</gene>
<dbReference type="EMBL" id="JACHJL010000017">
    <property type="protein sequence ID" value="MBB5938610.1"/>
    <property type="molecule type" value="Genomic_DNA"/>
</dbReference>